<dbReference type="InterPro" id="IPR037525">
    <property type="entry name" value="Velvet_dom"/>
</dbReference>
<dbReference type="Proteomes" id="UP000256328">
    <property type="component" value="Unassembled WGS sequence"/>
</dbReference>
<feature type="compositionally biased region" description="Polar residues" evidence="6">
    <location>
        <begin position="80"/>
        <end position="93"/>
    </location>
</feature>
<dbReference type="PROSITE" id="PS51821">
    <property type="entry name" value="VELVET"/>
    <property type="match status" value="1"/>
</dbReference>
<dbReference type="AlphaFoldDB" id="A0A3D8QUM2"/>
<dbReference type="InterPro" id="IPR021740">
    <property type="entry name" value="Velvet"/>
</dbReference>
<dbReference type="GO" id="GO:0030435">
    <property type="term" value="P:sporulation resulting in formation of a cellular spore"/>
    <property type="evidence" value="ECO:0007669"/>
    <property type="project" value="UniProtKB-KW"/>
</dbReference>
<feature type="compositionally biased region" description="Acidic residues" evidence="6">
    <location>
        <begin position="431"/>
        <end position="443"/>
    </location>
</feature>
<feature type="compositionally biased region" description="Basic and acidic residues" evidence="6">
    <location>
        <begin position="102"/>
        <end position="125"/>
    </location>
</feature>
<accession>A0A3D8QUM2</accession>
<comment type="caution">
    <text evidence="8">The sequence shown here is derived from an EMBL/GenBank/DDBJ whole genome shotgun (WGS) entry which is preliminary data.</text>
</comment>
<keyword evidence="9" id="KW-1185">Reference proteome</keyword>
<evidence type="ECO:0000313" key="8">
    <source>
        <dbReference type="EMBL" id="RDW65360.1"/>
    </source>
</evidence>
<feature type="compositionally biased region" description="Low complexity" evidence="6">
    <location>
        <begin position="26"/>
        <end position="40"/>
    </location>
</feature>
<keyword evidence="4" id="KW-0804">Transcription</keyword>
<feature type="compositionally biased region" description="Basic and acidic residues" evidence="6">
    <location>
        <begin position="157"/>
        <end position="168"/>
    </location>
</feature>
<dbReference type="OrthoDB" id="3056235at2759"/>
<dbReference type="EMBL" id="PDLN01000015">
    <property type="protein sequence ID" value="RDW65360.1"/>
    <property type="molecule type" value="Genomic_DNA"/>
</dbReference>
<dbReference type="Pfam" id="PF11754">
    <property type="entry name" value="Velvet"/>
    <property type="match status" value="2"/>
</dbReference>
<feature type="region of interest" description="Disordered" evidence="6">
    <location>
        <begin position="1"/>
        <end position="169"/>
    </location>
</feature>
<protein>
    <recommendedName>
        <fullName evidence="7">Velvet domain-containing protein</fullName>
    </recommendedName>
</protein>
<keyword evidence="3" id="KW-0805">Transcription regulation</keyword>
<sequence>MSMTEPARGYTRPPPPSRPSFPPALESSSSSEQNSTRMRLPNPPSLPPMSSLLREDPPPRYNQYYQPGPSHSLVGITNPLPLSQQNPSASLQHNYGPPSQGPEHELRASSYSSDERPSPTYEKHQSPPLLDRMGSKTQEDYGAPLAQRRQSRKISQRKLEDSAEKARMDNSSMAFQARYEDAVAAPANSDTSPNLRAASKISPMVDESSRLSRPVPIARLLSDDQDAASSSTGPVYKIRVRQQPLAARACGFGERDRRVIDPPPILQLFVEDSNATATELSELLRQPYSVVHCVLWNPLTDRDDTAMPGSTDKRQQRRLMGTLVASPFVGLDEHDVEGCFFPFPDLSVRTAGTYSLKFSLVVLDPKRMAAGNSVPVSATATSETFQVYNAKDFIGMRASTELTKRLKHQGCLISVKKGNTKTNAFHARGDDGDEEEDEDEDDNGSGLIKKAKRPKR</sequence>
<dbReference type="PANTHER" id="PTHR33572">
    <property type="entry name" value="SPORE DEVELOPMENT REGULATOR VOSA"/>
    <property type="match status" value="1"/>
</dbReference>
<feature type="region of interest" description="Disordered" evidence="6">
    <location>
        <begin position="422"/>
        <end position="456"/>
    </location>
</feature>
<evidence type="ECO:0000256" key="1">
    <source>
        <dbReference type="ARBA" id="ARBA00004123"/>
    </source>
</evidence>
<organism evidence="8 9">
    <name type="scientific">Coleophoma crateriformis</name>
    <dbReference type="NCBI Taxonomy" id="565419"/>
    <lineage>
        <taxon>Eukaryota</taxon>
        <taxon>Fungi</taxon>
        <taxon>Dikarya</taxon>
        <taxon>Ascomycota</taxon>
        <taxon>Pezizomycotina</taxon>
        <taxon>Leotiomycetes</taxon>
        <taxon>Helotiales</taxon>
        <taxon>Dermateaceae</taxon>
        <taxon>Coleophoma</taxon>
    </lineage>
</organism>
<evidence type="ECO:0000256" key="2">
    <source>
        <dbReference type="ARBA" id="ARBA00022969"/>
    </source>
</evidence>
<evidence type="ECO:0000256" key="5">
    <source>
        <dbReference type="ARBA" id="ARBA00023242"/>
    </source>
</evidence>
<evidence type="ECO:0000313" key="9">
    <source>
        <dbReference type="Proteomes" id="UP000256328"/>
    </source>
</evidence>
<feature type="compositionally biased region" description="Pro residues" evidence="6">
    <location>
        <begin position="12"/>
        <end position="22"/>
    </location>
</feature>
<dbReference type="PANTHER" id="PTHR33572:SF17">
    <property type="entry name" value="SEXUAL DEVELOPMENT REGULATOR VELC"/>
    <property type="match status" value="1"/>
</dbReference>
<evidence type="ECO:0000256" key="3">
    <source>
        <dbReference type="ARBA" id="ARBA00023015"/>
    </source>
</evidence>
<dbReference type="InterPro" id="IPR038491">
    <property type="entry name" value="Velvet_dom_sf"/>
</dbReference>
<keyword evidence="5" id="KW-0539">Nucleus</keyword>
<comment type="subcellular location">
    <subcellularLocation>
        <location evidence="1">Nucleus</location>
    </subcellularLocation>
</comment>
<proteinExistence type="predicted"/>
<name>A0A3D8QUM2_9HELO</name>
<dbReference type="Gene3D" id="2.60.40.3960">
    <property type="entry name" value="Velvet domain"/>
    <property type="match status" value="1"/>
</dbReference>
<keyword evidence="2" id="KW-0749">Sporulation</keyword>
<evidence type="ECO:0000256" key="4">
    <source>
        <dbReference type="ARBA" id="ARBA00023163"/>
    </source>
</evidence>
<reference evidence="8 9" key="1">
    <citation type="journal article" date="2018" name="IMA Fungus">
        <title>IMA Genome-F 9: Draft genome sequence of Annulohypoxylon stygium, Aspergillus mulundensis, Berkeleyomyces basicola (syn. Thielaviopsis basicola), Ceratocystis smalleyi, two Cercospora beticola strains, Coleophoma cylindrospora, Fusarium fracticaudum, Phialophora cf. hyalina, and Morchella septimelata.</title>
        <authorList>
            <person name="Wingfield B.D."/>
            <person name="Bills G.F."/>
            <person name="Dong Y."/>
            <person name="Huang W."/>
            <person name="Nel W.J."/>
            <person name="Swalarsk-Parry B.S."/>
            <person name="Vaghefi N."/>
            <person name="Wilken P.M."/>
            <person name="An Z."/>
            <person name="de Beer Z.W."/>
            <person name="De Vos L."/>
            <person name="Chen L."/>
            <person name="Duong T.A."/>
            <person name="Gao Y."/>
            <person name="Hammerbacher A."/>
            <person name="Kikkert J.R."/>
            <person name="Li Y."/>
            <person name="Li H."/>
            <person name="Li K."/>
            <person name="Li Q."/>
            <person name="Liu X."/>
            <person name="Ma X."/>
            <person name="Naidoo K."/>
            <person name="Pethybridge S.J."/>
            <person name="Sun J."/>
            <person name="Steenkamp E.T."/>
            <person name="van der Nest M.A."/>
            <person name="van Wyk S."/>
            <person name="Wingfield M.J."/>
            <person name="Xiong C."/>
            <person name="Yue Q."/>
            <person name="Zhang X."/>
        </authorList>
    </citation>
    <scope>NUCLEOTIDE SEQUENCE [LARGE SCALE GENOMIC DNA]</scope>
    <source>
        <strain evidence="8 9">BP5796</strain>
    </source>
</reference>
<feature type="domain" description="Velvet" evidence="7">
    <location>
        <begin position="231"/>
        <end position="416"/>
    </location>
</feature>
<evidence type="ECO:0000259" key="7">
    <source>
        <dbReference type="PROSITE" id="PS51821"/>
    </source>
</evidence>
<evidence type="ECO:0000256" key="6">
    <source>
        <dbReference type="SAM" id="MobiDB-lite"/>
    </source>
</evidence>
<dbReference type="GO" id="GO:0005634">
    <property type="term" value="C:nucleus"/>
    <property type="evidence" value="ECO:0007669"/>
    <property type="project" value="UniProtKB-SubCell"/>
</dbReference>
<gene>
    <name evidence="8" type="ORF">BP5796_10052</name>
</gene>